<gene>
    <name evidence="3" type="ORF">LCGC14_1713300</name>
</gene>
<name>A0A0F9KEJ1_9ZZZZ</name>
<protein>
    <recommendedName>
        <fullName evidence="2">DOD-type homing endonuclease domain-containing protein</fullName>
    </recommendedName>
</protein>
<dbReference type="EMBL" id="LAZR01015314">
    <property type="protein sequence ID" value="KKM13725.1"/>
    <property type="molecule type" value="Genomic_DNA"/>
</dbReference>
<comment type="caution">
    <text evidence="3">The sequence shown here is derived from an EMBL/GenBank/DDBJ whole genome shotgun (WGS) entry which is preliminary data.</text>
</comment>
<organism evidence="3">
    <name type="scientific">marine sediment metagenome</name>
    <dbReference type="NCBI Taxonomy" id="412755"/>
    <lineage>
        <taxon>unclassified sequences</taxon>
        <taxon>metagenomes</taxon>
        <taxon>ecological metagenomes</taxon>
    </lineage>
</organism>
<dbReference type="PRINTS" id="PR00379">
    <property type="entry name" value="INTEIN"/>
</dbReference>
<dbReference type="AlphaFoldDB" id="A0A0F9KEJ1"/>
<evidence type="ECO:0000313" key="3">
    <source>
        <dbReference type="EMBL" id="KKM13725.1"/>
    </source>
</evidence>
<feature type="compositionally biased region" description="Pro residues" evidence="1">
    <location>
        <begin position="966"/>
        <end position="977"/>
    </location>
</feature>
<dbReference type="GO" id="GO:0016539">
    <property type="term" value="P:intein-mediated protein splicing"/>
    <property type="evidence" value="ECO:0007669"/>
    <property type="project" value="InterPro"/>
</dbReference>
<dbReference type="InterPro" id="IPR036844">
    <property type="entry name" value="Hint_dom_sf"/>
</dbReference>
<evidence type="ECO:0000259" key="2">
    <source>
        <dbReference type="PROSITE" id="PS50819"/>
    </source>
</evidence>
<dbReference type="InterPro" id="IPR004860">
    <property type="entry name" value="LAGLIDADG_dom"/>
</dbReference>
<dbReference type="GO" id="GO:0004519">
    <property type="term" value="F:endonuclease activity"/>
    <property type="evidence" value="ECO:0007669"/>
    <property type="project" value="InterPro"/>
</dbReference>
<dbReference type="InterPro" id="IPR004042">
    <property type="entry name" value="Intein_endonuc_central"/>
</dbReference>
<dbReference type="CDD" id="cd00081">
    <property type="entry name" value="Hint"/>
    <property type="match status" value="1"/>
</dbReference>
<feature type="region of interest" description="Disordered" evidence="1">
    <location>
        <begin position="945"/>
        <end position="983"/>
    </location>
</feature>
<sequence>GKKYGDIRKQASETVHGLTAHTIDALGERMETFLPGLASSKGTASRQFFNGLLPDGAELDPRIQKQANYPAGANFAGSNIGGGGTQVSVQRPYQPEFETLVEDTRVLMVNGLYKMIRDIKIGDEVIDKNGFPQKVIKTRHMGIPDKLVEIKTWGGKKLYATDWHKWPVWAWVHKCLCGCGQDVKPGRCFVLNHYKASCIPSGFKVVDGGAKPYRQRQRRIPNDYEPFQKLRSDEIKKGDFLVIPRKFEPIKPSVSLNQARLLGYYIAEGSISSSSFIELTFGIDEVETWVKDASKILDKLDIEKTITCDNERSVARLRFKHGSNKEGNSSLIYWLIQNGGESCYSKCMSGEVLRWPIKYKIELLRGMIRGDGSQVYAESVKDGYLGRQFQVTYYTASHVLADQLQIVLAQLGIPARIQYIKPGKGKSKNGKKFNRNEGWRIVVSNESSRRLADLIWDKVKYEPRKWSIRENCLIDDNYIYVPVSSAKIVKNKKKKAVINITVSGDKSYLVENVGTFNSPDRQQFPVHRILANRYWRLFYKLDPVIGNCVDMFAEMPWSDFQLTGEGVSGEIKESFEAMCEDTQILKILQFIVKEFLVIGEAAPHNFFDETKGIWTYIALHNPDQLEIIDAPFIKMDPVVEFIPDDRLRSVLTSNNYLLRKVREQMPPELISRLVARQNIPLSPINMTFLPRRLHPYDTRGTSIISRMWRILMYEDAIYNASIATARRHAGPIKVAKLGNPQTGWIPSQEHERKLLQLLSQAELDVNSWLVYHYGINFEMVGTTDRIMNISQHNEVIERIKLVALGISKGFLTGEVTYASSVTGLSVFLQRLRAMRDYFVSVWLLPKFFKPIAKINGWVKRDKNELEHRYRIKRSQREIETENRWIVPKIEWQKSLDHTTNSELIGAMQTLEGMGIKFSKTTKYAAVGKKFEDEINKIVEEQELEKKIKQDIDTEPPPVGAGGAPPIGGPKPPMPPPGGGGLPK</sequence>
<dbReference type="InterPro" id="IPR006142">
    <property type="entry name" value="INTEIN"/>
</dbReference>
<reference evidence="3" key="1">
    <citation type="journal article" date="2015" name="Nature">
        <title>Complex archaea that bridge the gap between prokaryotes and eukaryotes.</title>
        <authorList>
            <person name="Spang A."/>
            <person name="Saw J.H."/>
            <person name="Jorgensen S.L."/>
            <person name="Zaremba-Niedzwiedzka K."/>
            <person name="Martijn J."/>
            <person name="Lind A.E."/>
            <person name="van Eijk R."/>
            <person name="Schleper C."/>
            <person name="Guy L."/>
            <person name="Ettema T.J."/>
        </authorList>
    </citation>
    <scope>NUCLEOTIDE SEQUENCE</scope>
</reference>
<accession>A0A0F9KEJ1</accession>
<dbReference type="SMART" id="SM00306">
    <property type="entry name" value="HintN"/>
    <property type="match status" value="1"/>
</dbReference>
<dbReference type="SUPFAM" id="SSF55608">
    <property type="entry name" value="Homing endonucleases"/>
    <property type="match status" value="1"/>
</dbReference>
<proteinExistence type="predicted"/>
<dbReference type="Pfam" id="PF14528">
    <property type="entry name" value="LAGLIDADG_3"/>
    <property type="match status" value="1"/>
</dbReference>
<evidence type="ECO:0000256" key="1">
    <source>
        <dbReference type="SAM" id="MobiDB-lite"/>
    </source>
</evidence>
<dbReference type="InterPro" id="IPR027434">
    <property type="entry name" value="Homing_endonucl"/>
</dbReference>
<dbReference type="InterPro" id="IPR003587">
    <property type="entry name" value="Hint_dom_N"/>
</dbReference>
<feature type="non-terminal residue" evidence="3">
    <location>
        <position position="983"/>
    </location>
</feature>
<dbReference type="Gene3D" id="3.10.28.10">
    <property type="entry name" value="Homing endonucleases"/>
    <property type="match status" value="1"/>
</dbReference>
<dbReference type="Gene3D" id="2.170.16.10">
    <property type="entry name" value="Hedgehog/Intein (Hint) domain"/>
    <property type="match status" value="1"/>
</dbReference>
<dbReference type="PROSITE" id="PS50819">
    <property type="entry name" value="INTEIN_ENDONUCLEASE"/>
    <property type="match status" value="1"/>
</dbReference>
<dbReference type="SUPFAM" id="SSF51294">
    <property type="entry name" value="Hedgehog/intein (Hint) domain"/>
    <property type="match status" value="1"/>
</dbReference>
<feature type="non-terminal residue" evidence="3">
    <location>
        <position position="1"/>
    </location>
</feature>
<feature type="domain" description="DOD-type homing endonuclease" evidence="2">
    <location>
        <begin position="261"/>
        <end position="413"/>
    </location>
</feature>